<evidence type="ECO:0000313" key="3">
    <source>
        <dbReference type="RefSeq" id="XP_019096549.1"/>
    </source>
</evidence>
<dbReference type="InterPro" id="IPR013103">
    <property type="entry name" value="RVT_2"/>
</dbReference>
<accession>A0ABM1RC11</accession>
<dbReference type="SUPFAM" id="SSF56672">
    <property type="entry name" value="DNA/RNA polymerases"/>
    <property type="match status" value="1"/>
</dbReference>
<gene>
    <name evidence="3" type="primary">LOC109130912</name>
</gene>
<proteinExistence type="predicted"/>
<evidence type="ECO:0000259" key="1">
    <source>
        <dbReference type="Pfam" id="PF07727"/>
    </source>
</evidence>
<sequence>MWVYKIKYHSNGSNERYKARLVVLGNRQVAGQDFAKTFAPVVKMTTVRALLRIVMAKNWEVHQMDVHNAFLHGDLREKVYIKLLQGFTYSAPNKVLRLHKSLYGLRQAPRCWYEKLSMALTKAGFVQSYSDYSYFTYSRGSVKIQVLVYVDYLVVCGNDGEAIRKFKRYLGECFRTKDLGKLKYFLGIEIARNEEGFLLTQRKYASDIVNETGLLDSRPTTTPMEQNHHLATDSSPYIPEPASYRRLVGRLIYLANTQPDLSYSVHILSQFMQKPTERHMDVVSYLKGTAAKGILLSSRADLQLSVYCDADWGTCPLSCRSLTAYVALLGGSPISWKTKKQKVVSHVVL</sequence>
<dbReference type="Proteomes" id="UP000694864">
    <property type="component" value="Chromosome 19"/>
</dbReference>
<dbReference type="InterPro" id="IPR043502">
    <property type="entry name" value="DNA/RNA_pol_sf"/>
</dbReference>
<keyword evidence="2" id="KW-1185">Reference proteome</keyword>
<dbReference type="GeneID" id="109130912"/>
<protein>
    <submittedName>
        <fullName evidence="3">Uncharacterized protein LOC109130912</fullName>
    </submittedName>
</protein>
<organism evidence="2 3">
    <name type="scientific">Camelina sativa</name>
    <name type="common">False flax</name>
    <name type="synonym">Myagrum sativum</name>
    <dbReference type="NCBI Taxonomy" id="90675"/>
    <lineage>
        <taxon>Eukaryota</taxon>
        <taxon>Viridiplantae</taxon>
        <taxon>Streptophyta</taxon>
        <taxon>Embryophyta</taxon>
        <taxon>Tracheophyta</taxon>
        <taxon>Spermatophyta</taxon>
        <taxon>Magnoliopsida</taxon>
        <taxon>eudicotyledons</taxon>
        <taxon>Gunneridae</taxon>
        <taxon>Pentapetalae</taxon>
        <taxon>rosids</taxon>
        <taxon>malvids</taxon>
        <taxon>Brassicales</taxon>
        <taxon>Brassicaceae</taxon>
        <taxon>Camelineae</taxon>
        <taxon>Camelina</taxon>
    </lineage>
</organism>
<reference evidence="2" key="1">
    <citation type="journal article" date="2014" name="Nat. Commun.">
        <title>The emerging biofuel crop Camelina sativa retains a highly undifferentiated hexaploid genome structure.</title>
        <authorList>
            <person name="Kagale S."/>
            <person name="Koh C."/>
            <person name="Nixon J."/>
            <person name="Bollina V."/>
            <person name="Clarke W.E."/>
            <person name="Tuteja R."/>
            <person name="Spillane C."/>
            <person name="Robinson S.J."/>
            <person name="Links M.G."/>
            <person name="Clarke C."/>
            <person name="Higgins E.E."/>
            <person name="Huebert T."/>
            <person name="Sharpe A.G."/>
            <person name="Parkin I.A."/>
        </authorList>
    </citation>
    <scope>NUCLEOTIDE SEQUENCE [LARGE SCALE GENOMIC DNA]</scope>
    <source>
        <strain evidence="2">cv. DH55</strain>
    </source>
</reference>
<dbReference type="PANTHER" id="PTHR11439:SF470">
    <property type="entry name" value="CYSTEINE-RICH RLK (RECEPTOR-LIKE PROTEIN KINASE) 8"/>
    <property type="match status" value="1"/>
</dbReference>
<dbReference type="PANTHER" id="PTHR11439">
    <property type="entry name" value="GAG-POL-RELATED RETROTRANSPOSON"/>
    <property type="match status" value="1"/>
</dbReference>
<dbReference type="Pfam" id="PF07727">
    <property type="entry name" value="RVT_2"/>
    <property type="match status" value="1"/>
</dbReference>
<evidence type="ECO:0000313" key="2">
    <source>
        <dbReference type="Proteomes" id="UP000694864"/>
    </source>
</evidence>
<reference evidence="3" key="2">
    <citation type="submission" date="2025-08" db="UniProtKB">
        <authorList>
            <consortium name="RefSeq"/>
        </authorList>
    </citation>
    <scope>IDENTIFICATION</scope>
    <source>
        <tissue evidence="3">Leaf</tissue>
    </source>
</reference>
<feature type="domain" description="Reverse transcriptase Ty1/copia-type" evidence="1">
    <location>
        <begin position="2"/>
        <end position="225"/>
    </location>
</feature>
<name>A0ABM1RC11_CAMSA</name>
<dbReference type="RefSeq" id="XP_019096549.1">
    <property type="nucleotide sequence ID" value="XM_019241004.1"/>
</dbReference>
<dbReference type="CDD" id="cd09272">
    <property type="entry name" value="RNase_HI_RT_Ty1"/>
    <property type="match status" value="1"/>
</dbReference>